<sequence length="885" mass="97368">MSLGRESRFGSFKRERRREKEKTSTSTSRGPSKRYGDWITVGEAEDEEVKGRRVIHELARILSTRFSKRSNFEIGLRASMHLVIRVEDHRDRSAYHAKLPTPAANYALQHQVNDTVPLDGGSLLRQTLSQPVHPYIFVQTQPGSRGFVEPLADMKINKTSTWARLLFDHSEVTMSTTRPATNDPGSMPPSYTNSVLISGFLSLYLTGVYTAVFLVSLYISVQSRKLYNGSRSAVIIGSITASYIATVALAVLDWMATQEGLLLSDVFNVPILEASITSYIALATLFISADALLAIFQAWRAFHVCGRSFRRSLLSTGVFMVEIVLVITMPVYTTLSGQWANRITSVKVFRRVVVSQFVLEAAMNVSIAASSIVSTSVICYQIYAHSTPSTTSRGRYRNIVDALIQSSAIYSAAMALSAILTFLLNSEGWNENPTILSVEGYLSNLIPFIAGLVPCIMIARLSPLSSQQDSEVLSLHLPSSRNSRRHTSSAQLPPQDSSKGDVEMQRNEDFERGVAAPGSQNGRRYRRCSTQSSNSRNQLRALEHKVVQHSRTGMYTAVFPIALYLSVSVRKNRKRSSNTIVIGCMVPSYIAAVVNGLVLWTGVSTNMFQQGETRFAIFEGLSAGPGLTKRQAIPSSIAVSIILLCADGLLAWRAFHVCGQSFRRASLPIGMFIMELVLLVSGQIYALFVTFTSERVKFQHILDKMVFHSALLTFFANMSKATSSIVSTWVICRQIYAYSARGSGPRKRYRRIVETLIQSSALYSALATLSAVLDILTSLVGPVSALGVVLAQLIIGQPSAPMSGLVPCLMVSRLSLPSSSEQESEVSSAHLPSFLMVEDEPGSSQTGLALPPDKSQDDVEMQRNRNVKHKETDDVITTPPQIHVK</sequence>
<evidence type="ECO:0000256" key="1">
    <source>
        <dbReference type="SAM" id="MobiDB-lite"/>
    </source>
</evidence>
<protein>
    <submittedName>
        <fullName evidence="3">Uncharacterized protein</fullName>
    </submittedName>
</protein>
<comment type="caution">
    <text evidence="3">The sequence shown here is derived from an EMBL/GenBank/DDBJ whole genome shotgun (WGS) entry which is preliminary data.</text>
</comment>
<reference evidence="3 4" key="1">
    <citation type="submission" date="2019-12" db="EMBL/GenBank/DDBJ databases">
        <authorList>
            <person name="Floudas D."/>
            <person name="Bentzer J."/>
            <person name="Ahren D."/>
            <person name="Johansson T."/>
            <person name="Persson P."/>
            <person name="Tunlid A."/>
        </authorList>
    </citation>
    <scope>NUCLEOTIDE SEQUENCE [LARGE SCALE GENOMIC DNA]</scope>
    <source>
        <strain evidence="3 4">CBS 102.39</strain>
    </source>
</reference>
<feature type="transmembrane region" description="Helical" evidence="2">
    <location>
        <begin position="233"/>
        <end position="256"/>
    </location>
</feature>
<evidence type="ECO:0000313" key="3">
    <source>
        <dbReference type="EMBL" id="KAF4618099.1"/>
    </source>
</evidence>
<feature type="compositionally biased region" description="Polar residues" evidence="1">
    <location>
        <begin position="518"/>
        <end position="537"/>
    </location>
</feature>
<feature type="compositionally biased region" description="Basic and acidic residues" evidence="1">
    <location>
        <begin position="498"/>
        <end position="512"/>
    </location>
</feature>
<feature type="region of interest" description="Disordered" evidence="1">
    <location>
        <begin position="478"/>
        <end position="537"/>
    </location>
</feature>
<feature type="transmembrane region" description="Helical" evidence="2">
    <location>
        <begin position="276"/>
        <end position="299"/>
    </location>
</feature>
<feature type="transmembrane region" description="Helical" evidence="2">
    <location>
        <begin position="444"/>
        <end position="461"/>
    </location>
</feature>
<dbReference type="AlphaFoldDB" id="A0A8H4QWD9"/>
<proteinExistence type="predicted"/>
<feature type="transmembrane region" description="Helical" evidence="2">
    <location>
        <begin position="195"/>
        <end position="221"/>
    </location>
</feature>
<keyword evidence="2" id="KW-0472">Membrane</keyword>
<organism evidence="3 4">
    <name type="scientific">Agrocybe pediades</name>
    <dbReference type="NCBI Taxonomy" id="84607"/>
    <lineage>
        <taxon>Eukaryota</taxon>
        <taxon>Fungi</taxon>
        <taxon>Dikarya</taxon>
        <taxon>Basidiomycota</taxon>
        <taxon>Agaricomycotina</taxon>
        <taxon>Agaricomycetes</taxon>
        <taxon>Agaricomycetidae</taxon>
        <taxon>Agaricales</taxon>
        <taxon>Agaricineae</taxon>
        <taxon>Strophariaceae</taxon>
        <taxon>Agrocybe</taxon>
    </lineage>
</organism>
<evidence type="ECO:0000256" key="2">
    <source>
        <dbReference type="SAM" id="Phobius"/>
    </source>
</evidence>
<feature type="compositionally biased region" description="Basic and acidic residues" evidence="1">
    <location>
        <begin position="854"/>
        <end position="873"/>
    </location>
</feature>
<feature type="transmembrane region" description="Helical" evidence="2">
    <location>
        <begin position="361"/>
        <end position="383"/>
    </location>
</feature>
<feature type="transmembrane region" description="Helical" evidence="2">
    <location>
        <begin position="311"/>
        <end position="332"/>
    </location>
</feature>
<feature type="transmembrane region" description="Helical" evidence="2">
    <location>
        <begin position="403"/>
        <end position="424"/>
    </location>
</feature>
<feature type="transmembrane region" description="Helical" evidence="2">
    <location>
        <begin position="667"/>
        <end position="691"/>
    </location>
</feature>
<gene>
    <name evidence="3" type="ORF">D9613_012646</name>
</gene>
<accession>A0A8H4QWD9</accession>
<dbReference type="Proteomes" id="UP000521872">
    <property type="component" value="Unassembled WGS sequence"/>
</dbReference>
<feature type="transmembrane region" description="Helical" evidence="2">
    <location>
        <begin position="580"/>
        <end position="600"/>
    </location>
</feature>
<feature type="transmembrane region" description="Helical" evidence="2">
    <location>
        <begin position="632"/>
        <end position="655"/>
    </location>
</feature>
<dbReference type="EMBL" id="JAACJL010000019">
    <property type="protein sequence ID" value="KAF4618099.1"/>
    <property type="molecule type" value="Genomic_DNA"/>
</dbReference>
<keyword evidence="2" id="KW-0812">Transmembrane</keyword>
<feature type="compositionally biased region" description="Polar residues" evidence="1">
    <location>
        <begin position="488"/>
        <end position="497"/>
    </location>
</feature>
<keyword evidence="2" id="KW-1133">Transmembrane helix</keyword>
<feature type="region of interest" description="Disordered" evidence="1">
    <location>
        <begin position="1"/>
        <end position="35"/>
    </location>
</feature>
<keyword evidence="4" id="KW-1185">Reference proteome</keyword>
<feature type="transmembrane region" description="Helical" evidence="2">
    <location>
        <begin position="711"/>
        <end position="732"/>
    </location>
</feature>
<feature type="region of interest" description="Disordered" evidence="1">
    <location>
        <begin position="834"/>
        <end position="885"/>
    </location>
</feature>
<evidence type="ECO:0000313" key="4">
    <source>
        <dbReference type="Proteomes" id="UP000521872"/>
    </source>
</evidence>
<name>A0A8H4QWD9_9AGAR</name>